<keyword evidence="3" id="KW-1185">Reference proteome</keyword>
<sequence length="135" mass="15151">MTKIYRYLLMFRDWDKDRVMYLDIDAVTKLLKEDKIWFAVKNYIDDYNSLQHLDVPVFSPTAYVFRGSTSKDKTPHSHAAPTPNVPALPAKLHSPTPVAGPLPAKRSRRHRDGDANAGGSNNSSSGKANILSLRQ</sequence>
<proteinExistence type="predicted"/>
<keyword evidence="2" id="KW-0456">Lyase</keyword>
<accession>A0A1D2NK38</accession>
<dbReference type="GO" id="GO:0016829">
    <property type="term" value="F:lyase activity"/>
    <property type="evidence" value="ECO:0007669"/>
    <property type="project" value="UniProtKB-KW"/>
</dbReference>
<dbReference type="Proteomes" id="UP000094527">
    <property type="component" value="Unassembled WGS sequence"/>
</dbReference>
<dbReference type="EMBL" id="LJIJ01000019">
    <property type="protein sequence ID" value="ODN05643.1"/>
    <property type="molecule type" value="Genomic_DNA"/>
</dbReference>
<reference evidence="2 3" key="1">
    <citation type="journal article" date="2016" name="Genome Biol. Evol.">
        <title>Gene Family Evolution Reflects Adaptation to Soil Environmental Stressors in the Genome of the Collembolan Orchesella cincta.</title>
        <authorList>
            <person name="Faddeeva-Vakhrusheva A."/>
            <person name="Derks M.F."/>
            <person name="Anvar S.Y."/>
            <person name="Agamennone V."/>
            <person name="Suring W."/>
            <person name="Smit S."/>
            <person name="van Straalen N.M."/>
            <person name="Roelofs D."/>
        </authorList>
    </citation>
    <scope>NUCLEOTIDE SEQUENCE [LARGE SCALE GENOMIC DNA]</scope>
    <source>
        <tissue evidence="2">Mixed pool</tissue>
    </source>
</reference>
<comment type="caution">
    <text evidence="2">The sequence shown here is derived from an EMBL/GenBank/DDBJ whole genome shotgun (WGS) entry which is preliminary data.</text>
</comment>
<gene>
    <name evidence="2" type="ORF">Ocin01_01044</name>
</gene>
<dbReference type="AlphaFoldDB" id="A0A1D2NK38"/>
<organism evidence="2 3">
    <name type="scientific">Orchesella cincta</name>
    <name type="common">Springtail</name>
    <name type="synonym">Podura cincta</name>
    <dbReference type="NCBI Taxonomy" id="48709"/>
    <lineage>
        <taxon>Eukaryota</taxon>
        <taxon>Metazoa</taxon>
        <taxon>Ecdysozoa</taxon>
        <taxon>Arthropoda</taxon>
        <taxon>Hexapoda</taxon>
        <taxon>Collembola</taxon>
        <taxon>Entomobryomorpha</taxon>
        <taxon>Entomobryoidea</taxon>
        <taxon>Orchesellidae</taxon>
        <taxon>Orchesellinae</taxon>
        <taxon>Orchesella</taxon>
    </lineage>
</organism>
<feature type="compositionally biased region" description="Low complexity" evidence="1">
    <location>
        <begin position="115"/>
        <end position="129"/>
    </location>
</feature>
<protein>
    <submittedName>
        <fullName evidence="2">Histidine ammonia-lyase</fullName>
    </submittedName>
</protein>
<evidence type="ECO:0000256" key="1">
    <source>
        <dbReference type="SAM" id="MobiDB-lite"/>
    </source>
</evidence>
<name>A0A1D2NK38_ORCCI</name>
<dbReference type="OrthoDB" id="10051290at2759"/>
<evidence type="ECO:0000313" key="2">
    <source>
        <dbReference type="EMBL" id="ODN05643.1"/>
    </source>
</evidence>
<feature type="region of interest" description="Disordered" evidence="1">
    <location>
        <begin position="69"/>
        <end position="135"/>
    </location>
</feature>
<evidence type="ECO:0000313" key="3">
    <source>
        <dbReference type="Proteomes" id="UP000094527"/>
    </source>
</evidence>